<reference evidence="20" key="1">
    <citation type="submission" date="2020-11" db="EMBL/GenBank/DDBJ databases">
        <authorList>
            <person name="Zhou Q.-S."/>
        </authorList>
    </citation>
    <scope>NUCLEOTIDE SEQUENCE</scope>
</reference>
<comment type="function">
    <text evidence="18">Core subunit of the mitochondrial membrane respiratory chain NADH dehydrogenase (Complex I) which catalyzes electron transfer from NADH through the respiratory chain, using ubiquinone as an electron acceptor. Essential for the catalytic activity and assembly of complex I.</text>
</comment>
<dbReference type="EMBL" id="MW255970">
    <property type="protein sequence ID" value="QPZ53236.1"/>
    <property type="molecule type" value="Genomic_DNA"/>
</dbReference>
<feature type="transmembrane region" description="Helical" evidence="18">
    <location>
        <begin position="119"/>
        <end position="138"/>
    </location>
</feature>
<comment type="function">
    <text evidence="1">Core subunit of the mitochondrial membrane respiratory chain NADH dehydrogenase (Complex I) that is believed to belong to the minimal assembly required for catalysis. Complex I functions in the transfer of electrons from NADH to the respiratory chain. The immediate electron acceptor for the enzyme is believed to be ubiquinone.</text>
</comment>
<gene>
    <name evidence="20" type="primary">ND2</name>
</gene>
<dbReference type="EC" id="7.1.1.2" evidence="4 18"/>
<dbReference type="RefSeq" id="YP_010131034.1">
    <property type="nucleotide sequence ID" value="NC_056349.1"/>
</dbReference>
<name>A0A7T3PGT0_9HYME</name>
<dbReference type="PANTHER" id="PTHR46552:SF1">
    <property type="entry name" value="NADH-UBIQUINONE OXIDOREDUCTASE CHAIN 2"/>
    <property type="match status" value="1"/>
</dbReference>
<feature type="transmembrane region" description="Helical" evidence="18">
    <location>
        <begin position="194"/>
        <end position="212"/>
    </location>
</feature>
<feature type="transmembrane region" description="Helical" evidence="18">
    <location>
        <begin position="169"/>
        <end position="188"/>
    </location>
</feature>
<evidence type="ECO:0000256" key="14">
    <source>
        <dbReference type="ARBA" id="ARBA00023075"/>
    </source>
</evidence>
<keyword evidence="14 18" id="KW-0830">Ubiquinone</keyword>
<organism evidence="20">
    <name type="scientific">Metaphycus eriococci</name>
    <dbReference type="NCBI Taxonomy" id="2498640"/>
    <lineage>
        <taxon>Eukaryota</taxon>
        <taxon>Metazoa</taxon>
        <taxon>Ecdysozoa</taxon>
        <taxon>Arthropoda</taxon>
        <taxon>Hexapoda</taxon>
        <taxon>Insecta</taxon>
        <taxon>Pterygota</taxon>
        <taxon>Neoptera</taxon>
        <taxon>Endopterygota</taxon>
        <taxon>Hymenoptera</taxon>
        <taxon>Apocrita</taxon>
        <taxon>Proctotrupomorpha</taxon>
        <taxon>Chalcidoidea</taxon>
        <taxon>Encyrtidae</taxon>
        <taxon>Encyrtinae</taxon>
        <taxon>Metaphycus</taxon>
    </lineage>
</organism>
<keyword evidence="6" id="KW-0813">Transport</keyword>
<dbReference type="InterPro" id="IPR003917">
    <property type="entry name" value="NADH_UbQ_OxRdtase_chain2"/>
</dbReference>
<keyword evidence="16 18" id="KW-0472">Membrane</keyword>
<evidence type="ECO:0000256" key="5">
    <source>
        <dbReference type="ARBA" id="ARBA00021008"/>
    </source>
</evidence>
<feature type="transmembrane region" description="Helical" evidence="18">
    <location>
        <begin position="54"/>
        <end position="73"/>
    </location>
</feature>
<evidence type="ECO:0000256" key="16">
    <source>
        <dbReference type="ARBA" id="ARBA00023136"/>
    </source>
</evidence>
<dbReference type="PRINTS" id="PR01436">
    <property type="entry name" value="NADHDHGNASE2"/>
</dbReference>
<evidence type="ECO:0000256" key="10">
    <source>
        <dbReference type="ARBA" id="ARBA00022967"/>
    </source>
</evidence>
<keyword evidence="12 18" id="KW-1133">Transmembrane helix</keyword>
<feature type="domain" description="NADH:quinone oxidoreductase/Mrp antiporter transmembrane" evidence="19">
    <location>
        <begin position="24"/>
        <end position="278"/>
    </location>
</feature>
<accession>A0A7T3PGT0</accession>
<evidence type="ECO:0000256" key="12">
    <source>
        <dbReference type="ARBA" id="ARBA00022989"/>
    </source>
</evidence>
<evidence type="ECO:0000256" key="11">
    <source>
        <dbReference type="ARBA" id="ARBA00022982"/>
    </source>
</evidence>
<dbReference type="PANTHER" id="PTHR46552">
    <property type="entry name" value="NADH-UBIQUINONE OXIDOREDUCTASE CHAIN 2"/>
    <property type="match status" value="1"/>
</dbReference>
<keyword evidence="13 18" id="KW-0520">NAD</keyword>
<evidence type="ECO:0000256" key="13">
    <source>
        <dbReference type="ARBA" id="ARBA00023027"/>
    </source>
</evidence>
<comment type="subcellular location">
    <subcellularLocation>
        <location evidence="2 18">Mitochondrion inner membrane</location>
        <topology evidence="2 18">Multi-pass membrane protein</topology>
    </subcellularLocation>
</comment>
<keyword evidence="11 18" id="KW-0249">Electron transport</keyword>
<protein>
    <recommendedName>
        <fullName evidence="5 18">NADH-ubiquinone oxidoreductase chain 2</fullName>
        <ecNumber evidence="4 18">7.1.1.2</ecNumber>
    </recommendedName>
</protein>
<evidence type="ECO:0000259" key="19">
    <source>
        <dbReference type="Pfam" id="PF00361"/>
    </source>
</evidence>
<dbReference type="CTD" id="4536"/>
<sequence>MKFKFLNLSFFIMLITNILMLFINSWFYMWMIMEINLICFIKMLKSNKNFNNELIMNYFIIQSFNSYMFFMSFMLMESEFLKQMFLIIMIFTMMSKLGLPPFMMWYFKMMINLKCWMMFFINSCIQKFIPLMVINYLMINKNNMMNLIMLTFIMILIFLPFLGMNSYNISLMMSISSIVQMLWLILLISINEIWIIYFLLYSLISFTIFMMFKMYNIYHILDMYMLKFKNISSFYILNINILSLGGLPPFLGFMMKFLYIWNLMKTFMMTMILLILMSLINLFFYMRPMYSFLSMSFSSKNYLFKVINMNNKKMNLYINLSMITMMAMLILEMI</sequence>
<feature type="transmembrane region" description="Helical" evidence="18">
    <location>
        <begin position="314"/>
        <end position="331"/>
    </location>
</feature>
<geneLocation type="mitochondrion" evidence="20"/>
<evidence type="ECO:0000256" key="1">
    <source>
        <dbReference type="ARBA" id="ARBA00003257"/>
    </source>
</evidence>
<comment type="catalytic activity">
    <reaction evidence="17 18">
        <text>a ubiquinone + NADH + 5 H(+)(in) = a ubiquinol + NAD(+) + 4 H(+)(out)</text>
        <dbReference type="Rhea" id="RHEA:29091"/>
        <dbReference type="Rhea" id="RHEA-COMP:9565"/>
        <dbReference type="Rhea" id="RHEA-COMP:9566"/>
        <dbReference type="ChEBI" id="CHEBI:15378"/>
        <dbReference type="ChEBI" id="CHEBI:16389"/>
        <dbReference type="ChEBI" id="CHEBI:17976"/>
        <dbReference type="ChEBI" id="CHEBI:57540"/>
        <dbReference type="ChEBI" id="CHEBI:57945"/>
        <dbReference type="EC" id="7.1.1.2"/>
    </reaction>
</comment>
<evidence type="ECO:0000256" key="2">
    <source>
        <dbReference type="ARBA" id="ARBA00004448"/>
    </source>
</evidence>
<feature type="transmembrane region" description="Helical" evidence="18">
    <location>
        <begin position="144"/>
        <end position="162"/>
    </location>
</feature>
<keyword evidence="7 18" id="KW-0679">Respiratory chain</keyword>
<keyword evidence="10 18" id="KW-1278">Translocase</keyword>
<dbReference type="InterPro" id="IPR050175">
    <property type="entry name" value="Complex_I_Subunit_2"/>
</dbReference>
<dbReference type="GO" id="GO:0005743">
    <property type="term" value="C:mitochondrial inner membrane"/>
    <property type="evidence" value="ECO:0007669"/>
    <property type="project" value="UniProtKB-SubCell"/>
</dbReference>
<evidence type="ECO:0000256" key="3">
    <source>
        <dbReference type="ARBA" id="ARBA00007012"/>
    </source>
</evidence>
<evidence type="ECO:0000256" key="17">
    <source>
        <dbReference type="ARBA" id="ARBA00049551"/>
    </source>
</evidence>
<keyword evidence="9 18" id="KW-0999">Mitochondrion inner membrane</keyword>
<feature type="transmembrane region" description="Helical" evidence="18">
    <location>
        <begin position="233"/>
        <end position="261"/>
    </location>
</feature>
<evidence type="ECO:0000256" key="8">
    <source>
        <dbReference type="ARBA" id="ARBA00022692"/>
    </source>
</evidence>
<evidence type="ECO:0000256" key="6">
    <source>
        <dbReference type="ARBA" id="ARBA00022448"/>
    </source>
</evidence>
<evidence type="ECO:0000256" key="4">
    <source>
        <dbReference type="ARBA" id="ARBA00012944"/>
    </source>
</evidence>
<dbReference type="GeneID" id="65339888"/>
<proteinExistence type="inferred from homology"/>
<evidence type="ECO:0000256" key="15">
    <source>
        <dbReference type="ARBA" id="ARBA00023128"/>
    </source>
</evidence>
<comment type="similarity">
    <text evidence="3 18">Belongs to the complex I subunit 2 family.</text>
</comment>
<dbReference type="GO" id="GO:0008137">
    <property type="term" value="F:NADH dehydrogenase (ubiquinone) activity"/>
    <property type="evidence" value="ECO:0007669"/>
    <property type="project" value="UniProtKB-EC"/>
</dbReference>
<feature type="transmembrane region" description="Helical" evidence="18">
    <location>
        <begin position="6"/>
        <end position="33"/>
    </location>
</feature>
<keyword evidence="15 18" id="KW-0496">Mitochondrion</keyword>
<feature type="transmembrane region" description="Helical" evidence="18">
    <location>
        <begin position="85"/>
        <end position="107"/>
    </location>
</feature>
<feature type="transmembrane region" description="Helical" evidence="18">
    <location>
        <begin position="267"/>
        <end position="286"/>
    </location>
</feature>
<dbReference type="GO" id="GO:0006120">
    <property type="term" value="P:mitochondrial electron transport, NADH to ubiquinone"/>
    <property type="evidence" value="ECO:0007669"/>
    <property type="project" value="InterPro"/>
</dbReference>
<evidence type="ECO:0000256" key="9">
    <source>
        <dbReference type="ARBA" id="ARBA00022792"/>
    </source>
</evidence>
<evidence type="ECO:0000256" key="7">
    <source>
        <dbReference type="ARBA" id="ARBA00022660"/>
    </source>
</evidence>
<evidence type="ECO:0000256" key="18">
    <source>
        <dbReference type="RuleBase" id="RU003403"/>
    </source>
</evidence>
<keyword evidence="8 18" id="KW-0812">Transmembrane</keyword>
<dbReference type="AlphaFoldDB" id="A0A7T3PGT0"/>
<dbReference type="Pfam" id="PF00361">
    <property type="entry name" value="Proton_antipo_M"/>
    <property type="match status" value="1"/>
</dbReference>
<evidence type="ECO:0000313" key="20">
    <source>
        <dbReference type="EMBL" id="QPZ53236.1"/>
    </source>
</evidence>
<dbReference type="InterPro" id="IPR001750">
    <property type="entry name" value="ND/Mrp_TM"/>
</dbReference>